<dbReference type="CDD" id="cd05564">
    <property type="entry name" value="PTS_IIB_chitobiose_lichenan"/>
    <property type="match status" value="1"/>
</dbReference>
<evidence type="ECO:0000256" key="1">
    <source>
        <dbReference type="ARBA" id="ARBA00022448"/>
    </source>
</evidence>
<dbReference type="GO" id="GO:0016301">
    <property type="term" value="F:kinase activity"/>
    <property type="evidence" value="ECO:0007669"/>
    <property type="project" value="UniProtKB-KW"/>
</dbReference>
<dbReference type="InterPro" id="IPR036095">
    <property type="entry name" value="PTS_EIIB-like_sf"/>
</dbReference>
<evidence type="ECO:0000256" key="5">
    <source>
        <dbReference type="ARBA" id="ARBA00022683"/>
    </source>
</evidence>
<dbReference type="RefSeq" id="WP_020246785.1">
    <property type="nucleotide sequence ID" value="NZ_CP019621.1"/>
</dbReference>
<evidence type="ECO:0000313" key="10">
    <source>
        <dbReference type="EMBL" id="ECH7212145.1"/>
    </source>
</evidence>
<dbReference type="PANTHER" id="PTHR34581:SF2">
    <property type="entry name" value="PTS SYSTEM N,N'-DIACETYLCHITOBIOSE-SPECIFIC EIIB COMPONENT"/>
    <property type="match status" value="1"/>
</dbReference>
<dbReference type="GO" id="GO:0009401">
    <property type="term" value="P:phosphoenolpyruvate-dependent sugar phosphotransferase system"/>
    <property type="evidence" value="ECO:0007669"/>
    <property type="project" value="UniProtKB-KW"/>
</dbReference>
<dbReference type="PROSITE" id="PS51100">
    <property type="entry name" value="PTS_EIIB_TYPE_3"/>
    <property type="match status" value="1"/>
</dbReference>
<dbReference type="AlphaFoldDB" id="A0A3T2FM37"/>
<dbReference type="Gene3D" id="3.40.50.2300">
    <property type="match status" value="1"/>
</dbReference>
<feature type="modified residue" description="Phosphocysteine; by EIIA" evidence="7">
    <location>
        <position position="10"/>
    </location>
</feature>
<comment type="caution">
    <text evidence="9">The sequence shown here is derived from an EMBL/GenBank/DDBJ whole genome shotgun (WGS) entry which is preliminary data.</text>
</comment>
<evidence type="ECO:0000256" key="3">
    <source>
        <dbReference type="ARBA" id="ARBA00022597"/>
    </source>
</evidence>
<dbReference type="InterPro" id="IPR051819">
    <property type="entry name" value="PTS_sugar-specific_EIIB"/>
</dbReference>
<keyword evidence="2" id="KW-0597">Phosphoprotein</keyword>
<evidence type="ECO:0000313" key="11">
    <source>
        <dbReference type="Proteomes" id="UP000352246"/>
    </source>
</evidence>
<keyword evidence="1" id="KW-0813">Transport</keyword>
<dbReference type="SUPFAM" id="SSF52794">
    <property type="entry name" value="PTS system IIB component-like"/>
    <property type="match status" value="1"/>
</dbReference>
<evidence type="ECO:0000256" key="7">
    <source>
        <dbReference type="PROSITE-ProRule" id="PRU00423"/>
    </source>
</evidence>
<keyword evidence="3 9" id="KW-0762">Sugar transport</keyword>
<protein>
    <submittedName>
        <fullName evidence="9">PTS sugar transporter subunit IIB</fullName>
    </submittedName>
</protein>
<keyword evidence="5" id="KW-0598">Phosphotransferase system</keyword>
<evidence type="ECO:0000313" key="12">
    <source>
        <dbReference type="Proteomes" id="UP000401273"/>
    </source>
</evidence>
<name>A0A3T2FM37_LISMN</name>
<reference evidence="9 12" key="1">
    <citation type="submission" date="2019-03" db="EMBL/GenBank/DDBJ databases">
        <authorList>
            <person name="Ashton P.M."/>
            <person name="Dallman T."/>
            <person name="Nair S."/>
            <person name="De Pinna E."/>
            <person name="Peters T."/>
            <person name="Grant K."/>
        </authorList>
    </citation>
    <scope>NUCLEOTIDE SEQUENCE [LARGE SCALE GENOMIC DNA]</scope>
    <source>
        <strain evidence="9">RL15000271</strain>
    </source>
</reference>
<keyword evidence="6" id="KW-0418">Kinase</keyword>
<dbReference type="InterPro" id="IPR013012">
    <property type="entry name" value="PTS_EIIB_3"/>
</dbReference>
<evidence type="ECO:0000313" key="9">
    <source>
        <dbReference type="EMBL" id="EAE2899272.1"/>
    </source>
</evidence>
<feature type="domain" description="PTS EIIB type-3" evidence="8">
    <location>
        <begin position="3"/>
        <end position="107"/>
    </location>
</feature>
<dbReference type="InterPro" id="IPR003501">
    <property type="entry name" value="PTS_EIIB_2/3"/>
</dbReference>
<evidence type="ECO:0000259" key="8">
    <source>
        <dbReference type="PROSITE" id="PS51100"/>
    </source>
</evidence>
<sequence length="107" mass="11458">MSKKTIMLICSAGMSTSLLVTKMQKAAAEKSLELDIFAVAASDADNQLASKTIDVVLLGPQVRFMEKQMEEKLAPKNIPSAVINMADYGTMNGQNVLNLALNLIKGA</sequence>
<keyword evidence="4" id="KW-0808">Transferase</keyword>
<dbReference type="PANTHER" id="PTHR34581">
    <property type="entry name" value="PTS SYSTEM N,N'-DIACETYLCHITOBIOSE-SPECIFIC EIIB COMPONENT"/>
    <property type="match status" value="1"/>
</dbReference>
<gene>
    <name evidence="9" type="ORF">E1W43_15165</name>
    <name evidence="10" type="ORF">FPL45_12465</name>
</gene>
<organism evidence="9 12">
    <name type="scientific">Listeria monocytogenes</name>
    <dbReference type="NCBI Taxonomy" id="1639"/>
    <lineage>
        <taxon>Bacteria</taxon>
        <taxon>Bacillati</taxon>
        <taxon>Bacillota</taxon>
        <taxon>Bacilli</taxon>
        <taxon>Bacillales</taxon>
        <taxon>Listeriaceae</taxon>
        <taxon>Listeria</taxon>
    </lineage>
</organism>
<dbReference type="GO" id="GO:0008982">
    <property type="term" value="F:protein-N(PI)-phosphohistidine-sugar phosphotransferase activity"/>
    <property type="evidence" value="ECO:0007669"/>
    <property type="project" value="InterPro"/>
</dbReference>
<dbReference type="EMBL" id="AAARLF010000017">
    <property type="protein sequence ID" value="EAE2899272.1"/>
    <property type="molecule type" value="Genomic_DNA"/>
</dbReference>
<accession>A0A3T2FM37</accession>
<reference evidence="10 11" key="2">
    <citation type="submission" date="2019-07" db="EMBL/GenBank/DDBJ databases">
        <authorList>
            <consortium name="GenomeTrakr: Next Generation Sequencing Network for Food Pathogen Tracability"/>
        </authorList>
    </citation>
    <scope>NUCLEOTIDE SEQUENCE [LARGE SCALE GENOMIC DNA]</scope>
    <source>
        <strain evidence="10 11">FDA00014472</strain>
    </source>
</reference>
<dbReference type="Proteomes" id="UP000401273">
    <property type="component" value="Unassembled WGS sequence"/>
</dbReference>
<dbReference type="Pfam" id="PF02302">
    <property type="entry name" value="PTS_IIB"/>
    <property type="match status" value="1"/>
</dbReference>
<dbReference type="Proteomes" id="UP000352246">
    <property type="component" value="Unassembled WGS sequence"/>
</dbReference>
<dbReference type="EMBL" id="AAISWI010000012">
    <property type="protein sequence ID" value="ECH7212145.1"/>
    <property type="molecule type" value="Genomic_DNA"/>
</dbReference>
<proteinExistence type="predicted"/>
<evidence type="ECO:0000256" key="4">
    <source>
        <dbReference type="ARBA" id="ARBA00022679"/>
    </source>
</evidence>
<evidence type="ECO:0000256" key="6">
    <source>
        <dbReference type="ARBA" id="ARBA00022777"/>
    </source>
</evidence>
<evidence type="ECO:0000256" key="2">
    <source>
        <dbReference type="ARBA" id="ARBA00022553"/>
    </source>
</evidence>